<name>A0A1T0CLT4_9GAMM</name>
<dbReference type="PANTHER" id="PTHR42743">
    <property type="entry name" value="AMINO-ACID AMINOTRANSFERASE"/>
    <property type="match status" value="1"/>
</dbReference>
<dbReference type="Pfam" id="PF01063">
    <property type="entry name" value="Aminotran_4"/>
    <property type="match status" value="1"/>
</dbReference>
<comment type="pathway">
    <text evidence="4">Amino-acid biosynthesis; L-leucine biosynthesis; L-leucine from 3-methyl-2-oxobutanoate: step 4/4.</text>
</comment>
<evidence type="ECO:0000313" key="11">
    <source>
        <dbReference type="Proteomes" id="UP000189800"/>
    </source>
</evidence>
<gene>
    <name evidence="10" type="ORF">B0680_07800</name>
</gene>
<dbReference type="GO" id="GO:0046394">
    <property type="term" value="P:carboxylic acid biosynthetic process"/>
    <property type="evidence" value="ECO:0007669"/>
    <property type="project" value="UniProtKB-ARBA"/>
</dbReference>
<dbReference type="InterPro" id="IPR043131">
    <property type="entry name" value="BCAT-like_N"/>
</dbReference>
<comment type="catalytic activity">
    <reaction evidence="9">
        <text>L-leucine + 2-oxoglutarate = 4-methyl-2-oxopentanoate + L-glutamate</text>
        <dbReference type="Rhea" id="RHEA:18321"/>
        <dbReference type="ChEBI" id="CHEBI:16810"/>
        <dbReference type="ChEBI" id="CHEBI:17865"/>
        <dbReference type="ChEBI" id="CHEBI:29985"/>
        <dbReference type="ChEBI" id="CHEBI:57427"/>
        <dbReference type="EC" id="2.6.1.42"/>
    </reaction>
</comment>
<proteinExistence type="inferred from homology"/>
<evidence type="ECO:0000313" key="10">
    <source>
        <dbReference type="EMBL" id="OOS23219.1"/>
    </source>
</evidence>
<dbReference type="GO" id="GO:0004084">
    <property type="term" value="F:branched-chain-amino-acid transaminase activity"/>
    <property type="evidence" value="ECO:0007669"/>
    <property type="project" value="UniProtKB-EC"/>
</dbReference>
<reference evidence="10 11" key="1">
    <citation type="submission" date="2017-02" db="EMBL/GenBank/DDBJ databases">
        <title>Draft genome sequence of Moraxella pluranimalium CCUG 54913T type strain.</title>
        <authorList>
            <person name="Salva-Serra F."/>
            <person name="Engstrom-Jakobsson H."/>
            <person name="Thorell K."/>
            <person name="Jaen-Luchoro D."/>
            <person name="Gonzales-Siles L."/>
            <person name="Karlsson R."/>
            <person name="Yazdan S."/>
            <person name="Boulund F."/>
            <person name="Johnning A."/>
            <person name="Engstrand L."/>
            <person name="Kristiansson E."/>
            <person name="Moore E."/>
        </authorList>
    </citation>
    <scope>NUCLEOTIDE SEQUENCE [LARGE SCALE GENOMIC DNA]</scope>
    <source>
        <strain evidence="10 11">CCUG 54913</strain>
    </source>
</reference>
<organism evidence="10 11">
    <name type="scientific">Moraxella pluranimalium</name>
    <dbReference type="NCBI Taxonomy" id="470453"/>
    <lineage>
        <taxon>Bacteria</taxon>
        <taxon>Pseudomonadati</taxon>
        <taxon>Pseudomonadota</taxon>
        <taxon>Gammaproteobacteria</taxon>
        <taxon>Moraxellales</taxon>
        <taxon>Moraxellaceae</taxon>
        <taxon>Moraxella</taxon>
    </lineage>
</organism>
<evidence type="ECO:0000256" key="5">
    <source>
        <dbReference type="ARBA" id="ARBA00009320"/>
    </source>
</evidence>
<dbReference type="EMBL" id="MUYU01000018">
    <property type="protein sequence ID" value="OOS23219.1"/>
    <property type="molecule type" value="Genomic_DNA"/>
</dbReference>
<evidence type="ECO:0000256" key="2">
    <source>
        <dbReference type="ARBA" id="ARBA00004824"/>
    </source>
</evidence>
<dbReference type="InterPro" id="IPR050571">
    <property type="entry name" value="Class-IV_PLP-Dep_Aminotrnsfr"/>
</dbReference>
<dbReference type="STRING" id="470453.B0680_07800"/>
<dbReference type="Proteomes" id="UP000189800">
    <property type="component" value="Unassembled WGS sequence"/>
</dbReference>
<dbReference type="EC" id="2.6.1.42" evidence="6"/>
<sequence length="280" mass="30375">MTYPLTKRTLDVMQMRAFAYGDGFFSTMGVHDGQIVGVDGHRLRITNSLSAFGMQMDVDGLMVQLGKRAKQMQHGIIKVIISRQAQAVRGYGYLPTADGMVAMADIRLMPSALYAQHQWHDGIPIAPSITITTLTSTIGHRTARLAGLKLIACPEQVLAHAELLARQQAGDDSDDGLIANVHGQWVCATVGNIFYQLDGHWYTPPVDISGVAGVMRQMVMAKAVQSDKAVQERILSDDDLPKLQALCMTNAVRGIVPVAQLKLAGAIKPLQMVLPIGDCE</sequence>
<dbReference type="SUPFAM" id="SSF56752">
    <property type="entry name" value="D-aminoacid aminotransferase-like PLP-dependent enzymes"/>
    <property type="match status" value="1"/>
</dbReference>
<protein>
    <recommendedName>
        <fullName evidence="6">branched-chain-amino-acid transaminase</fullName>
        <ecNumber evidence="6">2.6.1.42</ecNumber>
    </recommendedName>
</protein>
<evidence type="ECO:0000256" key="7">
    <source>
        <dbReference type="ARBA" id="ARBA00048212"/>
    </source>
</evidence>
<comment type="catalytic activity">
    <reaction evidence="8">
        <text>L-isoleucine + 2-oxoglutarate = (S)-3-methyl-2-oxopentanoate + L-glutamate</text>
        <dbReference type="Rhea" id="RHEA:24801"/>
        <dbReference type="ChEBI" id="CHEBI:16810"/>
        <dbReference type="ChEBI" id="CHEBI:29985"/>
        <dbReference type="ChEBI" id="CHEBI:35146"/>
        <dbReference type="ChEBI" id="CHEBI:58045"/>
        <dbReference type="EC" id="2.6.1.42"/>
    </reaction>
</comment>
<accession>A0A1T0CLT4</accession>
<comment type="similarity">
    <text evidence="5">Belongs to the class-IV pyridoxal-phosphate-dependent aminotransferase family.</text>
</comment>
<dbReference type="InterPro" id="IPR001544">
    <property type="entry name" value="Aminotrans_IV"/>
</dbReference>
<evidence type="ECO:0000256" key="8">
    <source>
        <dbReference type="ARBA" id="ARBA00048798"/>
    </source>
</evidence>
<evidence type="ECO:0000256" key="9">
    <source>
        <dbReference type="ARBA" id="ARBA00049229"/>
    </source>
</evidence>
<comment type="function">
    <text evidence="1">Acts on leucine, isoleucine and valine.</text>
</comment>
<dbReference type="InterPro" id="IPR036038">
    <property type="entry name" value="Aminotransferase-like"/>
</dbReference>
<comment type="caution">
    <text evidence="10">The sequence shown here is derived from an EMBL/GenBank/DDBJ whole genome shotgun (WGS) entry which is preliminary data.</text>
</comment>
<evidence type="ECO:0000256" key="3">
    <source>
        <dbReference type="ARBA" id="ARBA00004931"/>
    </source>
</evidence>
<comment type="pathway">
    <text evidence="3">Amino-acid biosynthesis; L-valine biosynthesis; L-valine from pyruvate: step 4/4.</text>
</comment>
<dbReference type="AlphaFoldDB" id="A0A1T0CLT4"/>
<evidence type="ECO:0000256" key="6">
    <source>
        <dbReference type="ARBA" id="ARBA00013053"/>
    </source>
</evidence>
<dbReference type="Gene3D" id="3.20.10.10">
    <property type="entry name" value="D-amino Acid Aminotransferase, subunit A, domain 2"/>
    <property type="match status" value="1"/>
</dbReference>
<dbReference type="Gene3D" id="3.30.470.10">
    <property type="match status" value="1"/>
</dbReference>
<dbReference type="PANTHER" id="PTHR42743:SF11">
    <property type="entry name" value="AMINODEOXYCHORISMATE LYASE"/>
    <property type="match status" value="1"/>
</dbReference>
<dbReference type="InterPro" id="IPR043132">
    <property type="entry name" value="BCAT-like_C"/>
</dbReference>
<comment type="pathway">
    <text evidence="2">Amino-acid biosynthesis; L-isoleucine biosynthesis; L-isoleucine from 2-oxobutanoate: step 4/4.</text>
</comment>
<evidence type="ECO:0000256" key="4">
    <source>
        <dbReference type="ARBA" id="ARBA00005072"/>
    </source>
</evidence>
<evidence type="ECO:0000256" key="1">
    <source>
        <dbReference type="ARBA" id="ARBA00003109"/>
    </source>
</evidence>
<comment type="catalytic activity">
    <reaction evidence="7">
        <text>L-valine + 2-oxoglutarate = 3-methyl-2-oxobutanoate + L-glutamate</text>
        <dbReference type="Rhea" id="RHEA:24813"/>
        <dbReference type="ChEBI" id="CHEBI:11851"/>
        <dbReference type="ChEBI" id="CHEBI:16810"/>
        <dbReference type="ChEBI" id="CHEBI:29985"/>
        <dbReference type="ChEBI" id="CHEBI:57762"/>
        <dbReference type="EC" id="2.6.1.42"/>
    </reaction>
</comment>
<keyword evidence="11" id="KW-1185">Reference proteome</keyword>